<dbReference type="Proteomes" id="UP001234989">
    <property type="component" value="Chromosome 6"/>
</dbReference>
<evidence type="ECO:0000313" key="2">
    <source>
        <dbReference type="Proteomes" id="UP001234989"/>
    </source>
</evidence>
<protein>
    <recommendedName>
        <fullName evidence="3">Reverse transcriptase domain-containing protein</fullName>
    </recommendedName>
</protein>
<proteinExistence type="predicted"/>
<dbReference type="AlphaFoldDB" id="A0AAF0R2B4"/>
<organism evidence="1 2">
    <name type="scientific">Solanum verrucosum</name>
    <dbReference type="NCBI Taxonomy" id="315347"/>
    <lineage>
        <taxon>Eukaryota</taxon>
        <taxon>Viridiplantae</taxon>
        <taxon>Streptophyta</taxon>
        <taxon>Embryophyta</taxon>
        <taxon>Tracheophyta</taxon>
        <taxon>Spermatophyta</taxon>
        <taxon>Magnoliopsida</taxon>
        <taxon>eudicotyledons</taxon>
        <taxon>Gunneridae</taxon>
        <taxon>Pentapetalae</taxon>
        <taxon>asterids</taxon>
        <taxon>lamiids</taxon>
        <taxon>Solanales</taxon>
        <taxon>Solanaceae</taxon>
        <taxon>Solanoideae</taxon>
        <taxon>Solaneae</taxon>
        <taxon>Solanum</taxon>
    </lineage>
</organism>
<keyword evidence="2" id="KW-1185">Reference proteome</keyword>
<sequence>MLNNCPTLSVEDNVRMQENFTEEEVLRCLKLRAGDEAPGPDGFSMAQMGLRQGDSMSPFLFIIAMEGLNTMFKTTNLYGWIKGFEVASGGNDSLEGLSRDWIELGGTSYSMVIKRGKATIWSSGTQSFVKKKWGDLGIKNLEIQSKALMMKWLWKFTKENHLLWEE</sequence>
<name>A0AAF0R2B4_SOLVR</name>
<reference evidence="1" key="1">
    <citation type="submission" date="2023-08" db="EMBL/GenBank/DDBJ databases">
        <title>A de novo genome assembly of Solanum verrucosum Schlechtendal, a Mexican diploid species geographically isolated from the other diploid A-genome species in potato relatives.</title>
        <authorList>
            <person name="Hosaka K."/>
        </authorList>
    </citation>
    <scope>NUCLEOTIDE SEQUENCE</scope>
    <source>
        <tissue evidence="1">Young leaves</tissue>
    </source>
</reference>
<evidence type="ECO:0008006" key="3">
    <source>
        <dbReference type="Google" id="ProtNLM"/>
    </source>
</evidence>
<evidence type="ECO:0000313" key="1">
    <source>
        <dbReference type="EMBL" id="WMV33328.1"/>
    </source>
</evidence>
<gene>
    <name evidence="1" type="ORF">MTR67_026713</name>
</gene>
<dbReference type="EMBL" id="CP133617">
    <property type="protein sequence ID" value="WMV33328.1"/>
    <property type="molecule type" value="Genomic_DNA"/>
</dbReference>
<accession>A0AAF0R2B4</accession>